<dbReference type="Pfam" id="PF20233">
    <property type="entry name" value="DUF6590"/>
    <property type="match status" value="1"/>
</dbReference>
<dbReference type="InterPro" id="IPR046497">
    <property type="entry name" value="DUF6590"/>
</dbReference>
<feature type="compositionally biased region" description="Basic and acidic residues" evidence="1">
    <location>
        <begin position="214"/>
        <end position="230"/>
    </location>
</feature>
<evidence type="ECO:0000259" key="2">
    <source>
        <dbReference type="Pfam" id="PF20233"/>
    </source>
</evidence>
<proteinExistence type="predicted"/>
<sequence length="373" mass="40620">MVSGSAQSAEYVNEESGVRSIVRSGNVITDQSLRQDNITIHKHLSGTDGQKEVLYPGRQVPQPTPDELPRRGEGAMVPTAVRVDPDQPTEKLTPMSRINYGKVYTVEHNVKVKPLGTVSRDSLHALIYQFKAVWNPGLPRQRGMASMLEAGSSRVQQGASASGQGNYRAAYDSLTSQGWTPAQAEAVLKQKGKAHATSGSAGRSTSEEEQASSDENKEEAGAESHSDAQMRRAVRHLQRASGLSLEEATAVVRRERRKSLIKARAQSKDDRDDESDGEGSDSENEQQKAARNKQLAEARTRQFHNAVAALHQQGVSYEEAYRSVHASMTRGRSQTATSASQSGSTGRRRSERDDQDEEESDEESSGGGEDEDA</sequence>
<reference evidence="3 4" key="1">
    <citation type="journal article" date="2023" name="G3 (Bethesda)">
        <title>A chromosome-level genome assembly of Zasmidium syzygii isolated from banana leaves.</title>
        <authorList>
            <person name="van Westerhoven A.C."/>
            <person name="Mehrabi R."/>
            <person name="Talebi R."/>
            <person name="Steentjes M.B.F."/>
            <person name="Corcolon B."/>
            <person name="Chong P.A."/>
            <person name="Kema G.H.J."/>
            <person name="Seidl M.F."/>
        </authorList>
    </citation>
    <scope>NUCLEOTIDE SEQUENCE [LARGE SCALE GENOMIC DNA]</scope>
    <source>
        <strain evidence="3 4">P124</strain>
    </source>
</reference>
<keyword evidence="4" id="KW-1185">Reference proteome</keyword>
<organism evidence="3 4">
    <name type="scientific">Zasmidium cellare</name>
    <name type="common">Wine cellar mold</name>
    <name type="synonym">Racodium cellare</name>
    <dbReference type="NCBI Taxonomy" id="395010"/>
    <lineage>
        <taxon>Eukaryota</taxon>
        <taxon>Fungi</taxon>
        <taxon>Dikarya</taxon>
        <taxon>Ascomycota</taxon>
        <taxon>Pezizomycotina</taxon>
        <taxon>Dothideomycetes</taxon>
        <taxon>Dothideomycetidae</taxon>
        <taxon>Mycosphaerellales</taxon>
        <taxon>Mycosphaerellaceae</taxon>
        <taxon>Zasmidium</taxon>
    </lineage>
</organism>
<name>A0ABR0ENA4_ZASCE</name>
<gene>
    <name evidence="3" type="ORF">PRZ48_006076</name>
</gene>
<feature type="region of interest" description="Disordered" evidence="1">
    <location>
        <begin position="261"/>
        <end position="307"/>
    </location>
</feature>
<dbReference type="Proteomes" id="UP001305779">
    <property type="component" value="Unassembled WGS sequence"/>
</dbReference>
<evidence type="ECO:0000313" key="3">
    <source>
        <dbReference type="EMBL" id="KAK4502650.1"/>
    </source>
</evidence>
<feature type="compositionally biased region" description="Acidic residues" evidence="1">
    <location>
        <begin position="271"/>
        <end position="284"/>
    </location>
</feature>
<evidence type="ECO:0000256" key="1">
    <source>
        <dbReference type="SAM" id="MobiDB-lite"/>
    </source>
</evidence>
<feature type="domain" description="DUF6590" evidence="2">
    <location>
        <begin position="53"/>
        <end position="127"/>
    </location>
</feature>
<evidence type="ECO:0000313" key="4">
    <source>
        <dbReference type="Proteomes" id="UP001305779"/>
    </source>
</evidence>
<dbReference type="EMBL" id="JAXOVC010000004">
    <property type="protein sequence ID" value="KAK4502650.1"/>
    <property type="molecule type" value="Genomic_DNA"/>
</dbReference>
<accession>A0ABR0ENA4</accession>
<feature type="region of interest" description="Disordered" evidence="1">
    <location>
        <begin position="187"/>
        <end position="245"/>
    </location>
</feature>
<protein>
    <recommendedName>
        <fullName evidence="2">DUF6590 domain-containing protein</fullName>
    </recommendedName>
</protein>
<feature type="region of interest" description="Disordered" evidence="1">
    <location>
        <begin position="324"/>
        <end position="373"/>
    </location>
</feature>
<feature type="compositionally biased region" description="Acidic residues" evidence="1">
    <location>
        <begin position="353"/>
        <end position="373"/>
    </location>
</feature>
<comment type="caution">
    <text evidence="3">The sequence shown here is derived from an EMBL/GenBank/DDBJ whole genome shotgun (WGS) entry which is preliminary data.</text>
</comment>
<feature type="compositionally biased region" description="Low complexity" evidence="1">
    <location>
        <begin position="331"/>
        <end position="345"/>
    </location>
</feature>